<dbReference type="RefSeq" id="WP_106354627.1">
    <property type="nucleotide sequence ID" value="NZ_PVTP01000002.1"/>
</dbReference>
<dbReference type="AlphaFoldDB" id="A0A2T0W2K3"/>
<keyword evidence="1" id="KW-0472">Membrane</keyword>
<comment type="caution">
    <text evidence="2">The sequence shown here is derived from an EMBL/GenBank/DDBJ whole genome shotgun (WGS) entry which is preliminary data.</text>
</comment>
<proteinExistence type="predicted"/>
<keyword evidence="1" id="KW-0812">Transmembrane</keyword>
<organism evidence="2 3">
    <name type="scientific">Yoonia maritima</name>
    <dbReference type="NCBI Taxonomy" id="1435347"/>
    <lineage>
        <taxon>Bacteria</taxon>
        <taxon>Pseudomonadati</taxon>
        <taxon>Pseudomonadota</taxon>
        <taxon>Alphaproteobacteria</taxon>
        <taxon>Rhodobacterales</taxon>
        <taxon>Paracoccaceae</taxon>
        <taxon>Yoonia</taxon>
    </lineage>
</organism>
<evidence type="ECO:0000313" key="3">
    <source>
        <dbReference type="Proteomes" id="UP000238007"/>
    </source>
</evidence>
<evidence type="ECO:0000256" key="1">
    <source>
        <dbReference type="SAM" id="Phobius"/>
    </source>
</evidence>
<name>A0A2T0W2K3_9RHOB</name>
<sequence length="101" mass="11875">MEKDKTVTRRKRFEREFHRVAELAPWIERLRQPGWFVVRLFLALVLIVGGCLAILPVLGLWMIPVGMLLLAIDIPALQGPLATLIVRGRWTWHRLRKRWRG</sequence>
<feature type="transmembrane region" description="Helical" evidence="1">
    <location>
        <begin position="61"/>
        <end position="86"/>
    </location>
</feature>
<protein>
    <submittedName>
        <fullName evidence="2">Uncharacterized protein</fullName>
    </submittedName>
</protein>
<feature type="transmembrane region" description="Helical" evidence="1">
    <location>
        <begin position="36"/>
        <end position="55"/>
    </location>
</feature>
<keyword evidence="1" id="KW-1133">Transmembrane helix</keyword>
<dbReference type="EMBL" id="PVTP01000002">
    <property type="protein sequence ID" value="PRY79441.1"/>
    <property type="molecule type" value="Genomic_DNA"/>
</dbReference>
<evidence type="ECO:0000313" key="2">
    <source>
        <dbReference type="EMBL" id="PRY79441.1"/>
    </source>
</evidence>
<keyword evidence="3" id="KW-1185">Reference proteome</keyword>
<accession>A0A2T0W2K3</accession>
<reference evidence="2 3" key="1">
    <citation type="submission" date="2018-03" db="EMBL/GenBank/DDBJ databases">
        <title>Genomic Encyclopedia of Archaeal and Bacterial Type Strains, Phase II (KMG-II): from individual species to whole genera.</title>
        <authorList>
            <person name="Goeker M."/>
        </authorList>
    </citation>
    <scope>NUCLEOTIDE SEQUENCE [LARGE SCALE GENOMIC DNA]</scope>
    <source>
        <strain evidence="2 3">DSM 101533</strain>
    </source>
</reference>
<gene>
    <name evidence="2" type="ORF">CLV80_10284</name>
</gene>
<dbReference type="OrthoDB" id="5959103at2"/>
<dbReference type="Proteomes" id="UP000238007">
    <property type="component" value="Unassembled WGS sequence"/>
</dbReference>